<sequence>MSSIQDRKCYLQLWTFTTGPAIDVMQLYFEVKILNNTNFENFLNDQNNMHQLFHQCFPTTPGCKCSAISLASANKRGCLILKQFDKLYDNFCLPQPRHEIFNGTKITHHCLCKYSTKCSVAVDDLDITLFYDIIQHCCPSKMNFTWRKRIKDTLDVFNGLKPLQTEVEECKKRVECIHNNQNDHLYKLQSSLDKSDEILNETKEKKVELRKMTSDFKEVKHTVDNLKSLIKVDRLESIISIALEKAIEKGKGKESDYVNRKITVATQVDSSCWNEEKTIRNISIVNTEIDRRSVDTENVHIKCVENKCIQLELVAFPDVYKTPQTLRKTVKSLVHQLVEAGEIDTQIPGKLEIGLTVKTPLTKEEIAVVYAVFNKLETLEESAGKIIDAKPDLNDGILLIQTLKIDP</sequence>
<organism evidence="1 2">
    <name type="scientific">Mytilus coruscus</name>
    <name type="common">Sea mussel</name>
    <dbReference type="NCBI Taxonomy" id="42192"/>
    <lineage>
        <taxon>Eukaryota</taxon>
        <taxon>Metazoa</taxon>
        <taxon>Spiralia</taxon>
        <taxon>Lophotrochozoa</taxon>
        <taxon>Mollusca</taxon>
        <taxon>Bivalvia</taxon>
        <taxon>Autobranchia</taxon>
        <taxon>Pteriomorphia</taxon>
        <taxon>Mytilida</taxon>
        <taxon>Mytiloidea</taxon>
        <taxon>Mytilidae</taxon>
        <taxon>Mytilinae</taxon>
        <taxon>Mytilus</taxon>
    </lineage>
</organism>
<dbReference type="EMBL" id="CACVKT020009598">
    <property type="protein sequence ID" value="CAC5422470.1"/>
    <property type="molecule type" value="Genomic_DNA"/>
</dbReference>
<evidence type="ECO:0000313" key="1">
    <source>
        <dbReference type="EMBL" id="CAC5422470.1"/>
    </source>
</evidence>
<dbReference type="AlphaFoldDB" id="A0A6J8EPS3"/>
<accession>A0A6J8EPS3</accession>
<dbReference type="Proteomes" id="UP000507470">
    <property type="component" value="Unassembled WGS sequence"/>
</dbReference>
<evidence type="ECO:0008006" key="3">
    <source>
        <dbReference type="Google" id="ProtNLM"/>
    </source>
</evidence>
<keyword evidence="2" id="KW-1185">Reference proteome</keyword>
<reference evidence="1 2" key="1">
    <citation type="submission" date="2020-06" db="EMBL/GenBank/DDBJ databases">
        <authorList>
            <person name="Li R."/>
            <person name="Bekaert M."/>
        </authorList>
    </citation>
    <scope>NUCLEOTIDE SEQUENCE [LARGE SCALE GENOMIC DNA]</scope>
    <source>
        <strain evidence="2">wild</strain>
    </source>
</reference>
<proteinExistence type="predicted"/>
<gene>
    <name evidence="1" type="ORF">MCOR_54518</name>
</gene>
<evidence type="ECO:0000313" key="2">
    <source>
        <dbReference type="Proteomes" id="UP000507470"/>
    </source>
</evidence>
<name>A0A6J8EPS3_MYTCO</name>
<protein>
    <recommendedName>
        <fullName evidence="3">DZIP3-like HEPN domain-containing protein</fullName>
    </recommendedName>
</protein>